<evidence type="ECO:0000256" key="5">
    <source>
        <dbReference type="ARBA" id="ARBA00022801"/>
    </source>
</evidence>
<feature type="region of interest" description="Disordered" evidence="13">
    <location>
        <begin position="61"/>
        <end position="84"/>
    </location>
</feature>
<evidence type="ECO:0000313" key="15">
    <source>
        <dbReference type="Ensembl" id="ENSPMRP00000026331.1"/>
    </source>
</evidence>
<dbReference type="FunFam" id="3.90.79.10:FF:000033">
    <property type="entry name" value="nucleoside diphosphate-linked moiety X motif 17 isoform X1"/>
    <property type="match status" value="1"/>
</dbReference>
<gene>
    <name evidence="15" type="primary">NUDT17</name>
</gene>
<evidence type="ECO:0000256" key="12">
    <source>
        <dbReference type="ARBA" id="ARBA00093663"/>
    </source>
</evidence>
<evidence type="ECO:0000256" key="4">
    <source>
        <dbReference type="ARBA" id="ARBA00022723"/>
    </source>
</evidence>
<proteinExistence type="inferred from homology"/>
<evidence type="ECO:0000256" key="7">
    <source>
        <dbReference type="ARBA" id="ARBA00023211"/>
    </source>
</evidence>
<evidence type="ECO:0000256" key="9">
    <source>
        <dbReference type="ARBA" id="ARBA00093205"/>
    </source>
</evidence>
<dbReference type="AlphaFoldDB" id="A0A670JPH7"/>
<dbReference type="GO" id="GO:0046872">
    <property type="term" value="F:metal ion binding"/>
    <property type="evidence" value="ECO:0007669"/>
    <property type="project" value="UniProtKB-KW"/>
</dbReference>
<dbReference type="CDD" id="cd04694">
    <property type="entry name" value="NUDIX_Nudt17"/>
    <property type="match status" value="1"/>
</dbReference>
<dbReference type="GO" id="GO:0035529">
    <property type="term" value="F:NADH pyrophosphatase activity"/>
    <property type="evidence" value="ECO:0007669"/>
    <property type="project" value="TreeGrafter"/>
</dbReference>
<comment type="function">
    <text evidence="10">Acts as a decapping enzyme capable of hydrolyzing monomethylated capped RNAs (in vitro). Hydrolyzes monomethylated capped RNA after alpha and beta phosphates to form N(7)-methyl-GDP. Shows low activity towards unmethylated capped RNA.</text>
</comment>
<evidence type="ECO:0000313" key="16">
    <source>
        <dbReference type="Proteomes" id="UP000472272"/>
    </source>
</evidence>
<keyword evidence="6" id="KW-0460">Magnesium</keyword>
<evidence type="ECO:0000259" key="14">
    <source>
        <dbReference type="PROSITE" id="PS51462"/>
    </source>
</evidence>
<comment type="catalytic activity">
    <reaction evidence="9">
        <text>a 5'-end (N(7)-methyl 5'-triphosphoguanosine)-ribonucleoside in mRNA + H2O = N(7)-methyl-GDP + a 5'-end phospho-ribonucleoside in mRNA + 2 H(+)</text>
        <dbReference type="Rhea" id="RHEA:67484"/>
        <dbReference type="Rhea" id="RHEA-COMP:15692"/>
        <dbReference type="Rhea" id="RHEA-COMP:17167"/>
        <dbReference type="ChEBI" id="CHEBI:15377"/>
        <dbReference type="ChEBI" id="CHEBI:15378"/>
        <dbReference type="ChEBI" id="CHEBI:63714"/>
        <dbReference type="ChEBI" id="CHEBI:138282"/>
        <dbReference type="ChEBI" id="CHEBI:156461"/>
        <dbReference type="EC" id="3.6.1.62"/>
    </reaction>
</comment>
<dbReference type="Gene3D" id="3.90.79.10">
    <property type="entry name" value="Nucleoside Triphosphate Pyrophosphohydrolase"/>
    <property type="match status" value="1"/>
</dbReference>
<keyword evidence="5" id="KW-0378">Hydrolase</keyword>
<comment type="similarity">
    <text evidence="3">Belongs to the Nudix hydrolase family.</text>
</comment>
<keyword evidence="4" id="KW-0479">Metal-binding</keyword>
<reference evidence="15" key="3">
    <citation type="submission" date="2025-09" db="UniProtKB">
        <authorList>
            <consortium name="Ensembl"/>
        </authorList>
    </citation>
    <scope>IDENTIFICATION</scope>
</reference>
<dbReference type="GO" id="GO:0140933">
    <property type="term" value="F:5'-(N(7)-methylguanosine 5'-triphospho)-[mRNA] hydrolase activity"/>
    <property type="evidence" value="ECO:0007669"/>
    <property type="project" value="UniProtKB-EC"/>
</dbReference>
<evidence type="ECO:0000256" key="8">
    <source>
        <dbReference type="ARBA" id="ARBA00026102"/>
    </source>
</evidence>
<feature type="compositionally biased region" description="Basic and acidic residues" evidence="13">
    <location>
        <begin position="75"/>
        <end position="84"/>
    </location>
</feature>
<dbReference type="Ensembl" id="ENSPMRT00000027935.1">
    <property type="protein sequence ID" value="ENSPMRP00000026331.1"/>
    <property type="gene ID" value="ENSPMRG00000017035.1"/>
</dbReference>
<dbReference type="GO" id="GO:0005829">
    <property type="term" value="C:cytosol"/>
    <property type="evidence" value="ECO:0007669"/>
    <property type="project" value="TreeGrafter"/>
</dbReference>
<name>A0A670JPH7_PODMU</name>
<feature type="domain" description="Nudix hydrolase" evidence="14">
    <location>
        <begin position="191"/>
        <end position="340"/>
    </location>
</feature>
<comment type="cofactor">
    <cofactor evidence="2">
        <name>Mg(2+)</name>
        <dbReference type="ChEBI" id="CHEBI:18420"/>
    </cofactor>
</comment>
<dbReference type="InterPro" id="IPR000086">
    <property type="entry name" value="NUDIX_hydrolase_dom"/>
</dbReference>
<sequence length="400" mass="44528">MFILYLPLFHCKENHRRSALQSSRERALSSFAGDAFCKGFNPSQQKLHFLPQQLPGAALSRESASLPARNLQAPKTRDRAMHSQAEKPLKSLAPMLARRANMKSITRVVVYLSKENSCPQRARFQQSIVGHFCTGDEDSWMVNCALDQRRFLISDREFAGSNRVLLQRPPFCPIKHLTEAQASSLPAETQERGVDVGVAILLQSANQKVLLTRRSKTLSIFPNIWVPPGGHIEQDEQLLDAGLRELGEETGLWLEDGEFSWRPLALWESVYPPMLSRGLPKRHHVVVYLLLLSRESHQQLQVRLKPNEAEVSAYAWLDEPVLASIAATQNEIGATSAMAGDLPPAVSITELQHGSAKTVAIPTTMFLSSAPLQGEDVERVSTGTKFALRLWLDTLAVQAE</sequence>
<dbReference type="OMA" id="CKENHRR"/>
<organism evidence="15 16">
    <name type="scientific">Podarcis muralis</name>
    <name type="common">Wall lizard</name>
    <name type="synonym">Lacerta muralis</name>
    <dbReference type="NCBI Taxonomy" id="64176"/>
    <lineage>
        <taxon>Eukaryota</taxon>
        <taxon>Metazoa</taxon>
        <taxon>Chordata</taxon>
        <taxon>Craniata</taxon>
        <taxon>Vertebrata</taxon>
        <taxon>Euteleostomi</taxon>
        <taxon>Lepidosauria</taxon>
        <taxon>Squamata</taxon>
        <taxon>Bifurcata</taxon>
        <taxon>Unidentata</taxon>
        <taxon>Episquamata</taxon>
        <taxon>Laterata</taxon>
        <taxon>Lacertibaenia</taxon>
        <taxon>Lacertidae</taxon>
        <taxon>Podarcis</taxon>
    </lineage>
</organism>
<dbReference type="Proteomes" id="UP000472272">
    <property type="component" value="Chromosome 16"/>
</dbReference>
<dbReference type="GO" id="GO:0110154">
    <property type="term" value="P:RNA decapping"/>
    <property type="evidence" value="ECO:0007669"/>
    <property type="project" value="Ensembl"/>
</dbReference>
<dbReference type="PANTHER" id="PTHR42904:SF1">
    <property type="entry name" value="NUCLEOSIDE DIPHOSPHATE-LINKED MOIETY X MOTIF 17"/>
    <property type="match status" value="1"/>
</dbReference>
<keyword evidence="16" id="KW-1185">Reference proteome</keyword>
<evidence type="ECO:0000256" key="2">
    <source>
        <dbReference type="ARBA" id="ARBA00001946"/>
    </source>
</evidence>
<dbReference type="GO" id="GO:0005777">
    <property type="term" value="C:peroxisome"/>
    <property type="evidence" value="ECO:0007669"/>
    <property type="project" value="TreeGrafter"/>
</dbReference>
<dbReference type="PROSITE" id="PS51462">
    <property type="entry name" value="NUDIX"/>
    <property type="match status" value="1"/>
</dbReference>
<protein>
    <recommendedName>
        <fullName evidence="11">m7GpppN-mRNA hydrolase NUDT17</fullName>
        <ecNumber evidence="8">3.6.1.62</ecNumber>
    </recommendedName>
    <alternativeName>
        <fullName evidence="12">Nucleoside diphosphate-linked moiety X motif 17</fullName>
    </alternativeName>
</protein>
<evidence type="ECO:0000256" key="10">
    <source>
        <dbReference type="ARBA" id="ARBA00093415"/>
    </source>
</evidence>
<dbReference type="GeneTree" id="ENSGT00390000013847"/>
<evidence type="ECO:0000256" key="6">
    <source>
        <dbReference type="ARBA" id="ARBA00022842"/>
    </source>
</evidence>
<dbReference type="SUPFAM" id="SSF55811">
    <property type="entry name" value="Nudix"/>
    <property type="match status" value="1"/>
</dbReference>
<dbReference type="Pfam" id="PF00293">
    <property type="entry name" value="NUDIX"/>
    <property type="match status" value="1"/>
</dbReference>
<dbReference type="InterPro" id="IPR015797">
    <property type="entry name" value="NUDIX_hydrolase-like_dom_sf"/>
</dbReference>
<dbReference type="EC" id="3.6.1.62" evidence="8"/>
<reference evidence="15" key="2">
    <citation type="submission" date="2025-08" db="UniProtKB">
        <authorList>
            <consortium name="Ensembl"/>
        </authorList>
    </citation>
    <scope>IDENTIFICATION</scope>
</reference>
<reference evidence="15 16" key="1">
    <citation type="journal article" date="2019" name="Proc. Natl. Acad. Sci. U.S.A.">
        <title>Regulatory changes in pterin and carotenoid genes underlie balanced color polymorphisms in the wall lizard.</title>
        <authorList>
            <person name="Andrade P."/>
            <person name="Pinho C."/>
            <person name="Perez I de Lanuza G."/>
            <person name="Afonso S."/>
            <person name="Brejcha J."/>
            <person name="Rubin C.J."/>
            <person name="Wallerman O."/>
            <person name="Pereira P."/>
            <person name="Sabatino S.J."/>
            <person name="Bellati A."/>
            <person name="Pellitteri-Rosa D."/>
            <person name="Bosakova Z."/>
            <person name="Bunikis I."/>
            <person name="Carretero M.A."/>
            <person name="Feiner N."/>
            <person name="Marsik P."/>
            <person name="Pauperio F."/>
            <person name="Salvi D."/>
            <person name="Soler L."/>
            <person name="While G.M."/>
            <person name="Uller T."/>
            <person name="Font E."/>
            <person name="Andersson L."/>
            <person name="Carneiro M."/>
        </authorList>
    </citation>
    <scope>NUCLEOTIDE SEQUENCE</scope>
</reference>
<evidence type="ECO:0000256" key="3">
    <source>
        <dbReference type="ARBA" id="ARBA00005582"/>
    </source>
</evidence>
<comment type="cofactor">
    <cofactor evidence="1">
        <name>Mn(2+)</name>
        <dbReference type="ChEBI" id="CHEBI:29035"/>
    </cofactor>
</comment>
<dbReference type="GO" id="GO:0019677">
    <property type="term" value="P:NAD+ catabolic process"/>
    <property type="evidence" value="ECO:0007669"/>
    <property type="project" value="TreeGrafter"/>
</dbReference>
<dbReference type="PANTHER" id="PTHR42904">
    <property type="entry name" value="NUDIX HYDROLASE, NUDC SUBFAMILY"/>
    <property type="match status" value="1"/>
</dbReference>
<evidence type="ECO:0000256" key="1">
    <source>
        <dbReference type="ARBA" id="ARBA00001936"/>
    </source>
</evidence>
<dbReference type="InterPro" id="IPR033716">
    <property type="entry name" value="Nudt17_dom"/>
</dbReference>
<accession>A0A670JPH7</accession>
<dbReference type="GO" id="GO:0006742">
    <property type="term" value="P:NADP+ catabolic process"/>
    <property type="evidence" value="ECO:0007669"/>
    <property type="project" value="TreeGrafter"/>
</dbReference>
<keyword evidence="7" id="KW-0464">Manganese</keyword>
<evidence type="ECO:0000256" key="11">
    <source>
        <dbReference type="ARBA" id="ARBA00093621"/>
    </source>
</evidence>
<evidence type="ECO:0000256" key="13">
    <source>
        <dbReference type="SAM" id="MobiDB-lite"/>
    </source>
</evidence>
<dbReference type="InterPro" id="IPR050241">
    <property type="entry name" value="NAD-cap_RNA_hydrolase_NudC"/>
</dbReference>